<dbReference type="CDD" id="cd02440">
    <property type="entry name" value="AdoMet_MTases"/>
    <property type="match status" value="1"/>
</dbReference>
<dbReference type="SUPFAM" id="SSF52777">
    <property type="entry name" value="CoA-dependent acyltransferases"/>
    <property type="match status" value="2"/>
</dbReference>
<dbReference type="InterPro" id="IPR000873">
    <property type="entry name" value="AMP-dep_synth/lig_dom"/>
</dbReference>
<comment type="cofactor">
    <cofactor evidence="1">
        <name>pantetheine 4'-phosphate</name>
        <dbReference type="ChEBI" id="CHEBI:47942"/>
    </cofactor>
</comment>
<protein>
    <recommendedName>
        <fullName evidence="7">Carrier domain-containing protein</fullName>
    </recommendedName>
</protein>
<dbReference type="PANTHER" id="PTHR45527:SF1">
    <property type="entry name" value="FATTY ACID SYNTHASE"/>
    <property type="match status" value="1"/>
</dbReference>
<dbReference type="InterPro" id="IPR010071">
    <property type="entry name" value="AA_adenyl_dom"/>
</dbReference>
<dbReference type="InterPro" id="IPR045851">
    <property type="entry name" value="AMP-bd_C_sf"/>
</dbReference>
<dbReference type="InterPro" id="IPR010060">
    <property type="entry name" value="NRPS_synth"/>
</dbReference>
<dbReference type="SUPFAM" id="SSF47336">
    <property type="entry name" value="ACP-like"/>
    <property type="match status" value="1"/>
</dbReference>
<dbReference type="InterPro" id="IPR023213">
    <property type="entry name" value="CAT-like_dom_sf"/>
</dbReference>
<organism evidence="8 9">
    <name type="scientific">Sporichthya brevicatena</name>
    <dbReference type="NCBI Taxonomy" id="171442"/>
    <lineage>
        <taxon>Bacteria</taxon>
        <taxon>Bacillati</taxon>
        <taxon>Actinomycetota</taxon>
        <taxon>Actinomycetes</taxon>
        <taxon>Sporichthyales</taxon>
        <taxon>Sporichthyaceae</taxon>
        <taxon>Sporichthya</taxon>
    </lineage>
</organism>
<evidence type="ECO:0000256" key="5">
    <source>
        <dbReference type="ARBA" id="ARBA00023194"/>
    </source>
</evidence>
<feature type="region of interest" description="Disordered" evidence="6">
    <location>
        <begin position="830"/>
        <end position="851"/>
    </location>
</feature>
<dbReference type="InterPro" id="IPR013217">
    <property type="entry name" value="Methyltransf_12"/>
</dbReference>
<evidence type="ECO:0000313" key="9">
    <source>
        <dbReference type="Proteomes" id="UP001500957"/>
    </source>
</evidence>
<reference evidence="8 9" key="1">
    <citation type="journal article" date="2019" name="Int. J. Syst. Evol. Microbiol.">
        <title>The Global Catalogue of Microorganisms (GCM) 10K type strain sequencing project: providing services to taxonomists for standard genome sequencing and annotation.</title>
        <authorList>
            <consortium name="The Broad Institute Genomics Platform"/>
            <consortium name="The Broad Institute Genome Sequencing Center for Infectious Disease"/>
            <person name="Wu L."/>
            <person name="Ma J."/>
        </authorList>
    </citation>
    <scope>NUCLEOTIDE SEQUENCE [LARGE SCALE GENOMIC DNA]</scope>
    <source>
        <strain evidence="8 9">JCM 10671</strain>
    </source>
</reference>
<dbReference type="PROSITE" id="PS50075">
    <property type="entry name" value="CARRIER"/>
    <property type="match status" value="1"/>
</dbReference>
<dbReference type="Proteomes" id="UP001500957">
    <property type="component" value="Unassembled WGS sequence"/>
</dbReference>
<dbReference type="Pfam" id="PF00501">
    <property type="entry name" value="AMP-binding"/>
    <property type="match status" value="1"/>
</dbReference>
<keyword evidence="3" id="KW-0597">Phosphoprotein</keyword>
<name>A0ABN1GSL4_9ACTN</name>
<dbReference type="PROSITE" id="PS00455">
    <property type="entry name" value="AMP_BINDING"/>
    <property type="match status" value="1"/>
</dbReference>
<dbReference type="InterPro" id="IPR020845">
    <property type="entry name" value="AMP-binding_CS"/>
</dbReference>
<dbReference type="PANTHER" id="PTHR45527">
    <property type="entry name" value="NONRIBOSOMAL PEPTIDE SYNTHETASE"/>
    <property type="match status" value="1"/>
</dbReference>
<dbReference type="Gene3D" id="2.30.38.10">
    <property type="entry name" value="Luciferase, Domain 3"/>
    <property type="match status" value="1"/>
</dbReference>
<dbReference type="SMART" id="SM00823">
    <property type="entry name" value="PKS_PP"/>
    <property type="match status" value="1"/>
</dbReference>
<evidence type="ECO:0000256" key="3">
    <source>
        <dbReference type="ARBA" id="ARBA00022553"/>
    </source>
</evidence>
<dbReference type="Pfam" id="PF08242">
    <property type="entry name" value="Methyltransf_12"/>
    <property type="match status" value="1"/>
</dbReference>
<dbReference type="InterPro" id="IPR001242">
    <property type="entry name" value="Condensation_dom"/>
</dbReference>
<dbReference type="Gene3D" id="3.30.559.10">
    <property type="entry name" value="Chloramphenicol acetyltransferase-like domain"/>
    <property type="match status" value="1"/>
</dbReference>
<keyword evidence="2" id="KW-0596">Phosphopantetheine</keyword>
<dbReference type="NCBIfam" id="TIGR01720">
    <property type="entry name" value="NRPS-para261"/>
    <property type="match status" value="1"/>
</dbReference>
<dbReference type="Gene3D" id="3.30.559.30">
    <property type="entry name" value="Nonribosomal peptide synthetase, condensation domain"/>
    <property type="match status" value="1"/>
</dbReference>
<sequence>MSTPDSDRTWPAIFATRVTEAPDAVAVVVEDVSLTYAELDAAANRLAHRLLAVGAGPERIVALALPRTVDLVVAHVAVLATGAAYLPLDADHPAERLEYMLTDAAPVAVVTTTDLAPEIPDTGVPRVVLDDPATVAALAAAPPHRPTPAERGGPLLLDSAAYVIYTSGSTGRPKGVVLSHRGVDKLIATQVERFGIGPDDRILQFASPSFDVAFWDLCLGLLSGGRLIVVPSERRVAGPELTEYAAKHGATFLILPPALLAVLPPDCSLPPGATLLAGTERVSPELVARYGPHQRMFNAYGPTEATVNSTLGESHPDRITGPIVPIGIPDPQTTARVLDDRLVPVADGEPGELYLGGPGLARGYLNRPGLTAGRFVADPFGAPGERLYRTGDLVRVNEDGALEFLGRTDDQVKIRGYRIEPGEVESVLVAHEAVETAAVLARDVPGPDGASARRLVAYVVPATGGRSSGRDVEAESAQVQAWQDVHRLLYTAAGPEALDEGFAGWNSSYDGTPIPLPEMRAWRAETVARIRALRPRRVLELGVGSGLLLTELAPECEAYWGTDLSPEAVESLRGRVAADPASAERVQLRAQPADDLTGLPGGFFDTVVLNSVVQYFPSADYLLDVLRGALDLLAPGGAVFVGDVRNLRLLRTLRAGIEVARRDSVDGVEDLRRAVDAAVAWEGELLLDPDFFPALARALPAVTAVDLRVKDADHPNELSRYRYDVVLRTGAVDQAPGLPEVPWAGLADLTDRLERAPRGLRVTGVPNGRLALDLAALATVDGGEAAAPDAVPGEIAAAARARGYAVALTWSATGRAGELDALLTRDTESVGDYRPGRTGAEPGAYANRPARHRDPHALMGALRTYAAERLPDYMVPSAFVALDRLPLLPSGKLDRHALPLPDFAAVAGDRPPATAAERILCGVVAEVLRLPRVGADDDFFALGGDSIVAIQLVIRARAAGLRLTPRTVFEHRTVAALARAATPVAAAGPIDPDAGIGTFGLTPIMRWLDECAALGADVDGFSQTMVVATPAGLSRERLTDALQALLDRHDVLRARIVRSEAAGERSFVVPPRGSVDATSLLTVRQCGALSAVALDELAGAEGAAAARRLDPAAGVMLAATWFDAGADGPGRLLLAVQHWVTDGVTWRVLLPELAAAAAGEPAPEPTTPFGRWAEVLHAEALRPERVAELERWTAVLDAADPQLGARALDRLGDLDTVTRLTLTLPADVTEPLLSSVPAVFHGGVNDVLLTAFALAVADWRAGRGTADVSDVLIALEGHGREEQVAEGTGTTVDLSRTAGWFTTVFPVRLDPGDVDRADALAGGPAAGAAVKRVKEQLRAIPDAGIGYGLLRHLNPETETVLARYAAPQISFNYLGRFAVGRDREPWAPVAGAGMLAGGADEAMPVVPYALEVNAFTADTATGPELGVSWTFPTALFDPADVRVLAEGWFTALRGLVRHADGPGAGGHTPSDLSLVSLSQEEIEEFEAEWL</sequence>
<dbReference type="InterPro" id="IPR020806">
    <property type="entry name" value="PKS_PP-bd"/>
</dbReference>
<keyword evidence="5" id="KW-0045">Antibiotic biosynthesis</keyword>
<evidence type="ECO:0000313" key="8">
    <source>
        <dbReference type="EMBL" id="GAA0618364.1"/>
    </source>
</evidence>
<evidence type="ECO:0000256" key="4">
    <source>
        <dbReference type="ARBA" id="ARBA00022737"/>
    </source>
</evidence>
<keyword evidence="9" id="KW-1185">Reference proteome</keyword>
<dbReference type="EMBL" id="BAAAHE010000015">
    <property type="protein sequence ID" value="GAA0618364.1"/>
    <property type="molecule type" value="Genomic_DNA"/>
</dbReference>
<feature type="domain" description="Carrier" evidence="7">
    <location>
        <begin position="911"/>
        <end position="985"/>
    </location>
</feature>
<evidence type="ECO:0000259" key="7">
    <source>
        <dbReference type="PROSITE" id="PS50075"/>
    </source>
</evidence>
<dbReference type="InterPro" id="IPR029063">
    <property type="entry name" value="SAM-dependent_MTases_sf"/>
</dbReference>
<comment type="caution">
    <text evidence="8">The sequence shown here is derived from an EMBL/GenBank/DDBJ whole genome shotgun (WGS) entry which is preliminary data.</text>
</comment>
<accession>A0ABN1GSL4</accession>
<dbReference type="InterPro" id="IPR009081">
    <property type="entry name" value="PP-bd_ACP"/>
</dbReference>
<keyword evidence="4" id="KW-0677">Repeat</keyword>
<dbReference type="NCBIfam" id="TIGR01733">
    <property type="entry name" value="AA-adenyl-dom"/>
    <property type="match status" value="1"/>
</dbReference>
<gene>
    <name evidence="8" type="ORF">GCM10009547_20850</name>
</gene>
<dbReference type="InterPro" id="IPR036736">
    <property type="entry name" value="ACP-like_sf"/>
</dbReference>
<dbReference type="Pfam" id="PF00550">
    <property type="entry name" value="PP-binding"/>
    <property type="match status" value="1"/>
</dbReference>
<dbReference type="SUPFAM" id="SSF56801">
    <property type="entry name" value="Acetyl-CoA synthetase-like"/>
    <property type="match status" value="1"/>
</dbReference>
<evidence type="ECO:0000256" key="1">
    <source>
        <dbReference type="ARBA" id="ARBA00001957"/>
    </source>
</evidence>
<dbReference type="Gene3D" id="3.40.50.980">
    <property type="match status" value="2"/>
</dbReference>
<evidence type="ECO:0000256" key="6">
    <source>
        <dbReference type="SAM" id="MobiDB-lite"/>
    </source>
</evidence>
<dbReference type="Gene3D" id="1.10.1200.10">
    <property type="entry name" value="ACP-like"/>
    <property type="match status" value="1"/>
</dbReference>
<evidence type="ECO:0000256" key="2">
    <source>
        <dbReference type="ARBA" id="ARBA00022450"/>
    </source>
</evidence>
<proteinExistence type="predicted"/>
<dbReference type="Pfam" id="PF00668">
    <property type="entry name" value="Condensation"/>
    <property type="match status" value="1"/>
</dbReference>
<dbReference type="Gene3D" id="3.40.50.150">
    <property type="entry name" value="Vaccinia Virus protein VP39"/>
    <property type="match status" value="1"/>
</dbReference>
<dbReference type="Gene3D" id="3.30.300.30">
    <property type="match status" value="2"/>
</dbReference>
<dbReference type="SUPFAM" id="SSF53335">
    <property type="entry name" value="S-adenosyl-L-methionine-dependent methyltransferases"/>
    <property type="match status" value="1"/>
</dbReference>